<feature type="chain" id="PRO_5022873099" description="5-methylthioadenosine/S-adenosylhomocysteine deaminase" evidence="6">
    <location>
        <begin position="30"/>
        <end position="473"/>
    </location>
</feature>
<evidence type="ECO:0000256" key="6">
    <source>
        <dbReference type="SAM" id="SignalP"/>
    </source>
</evidence>
<accession>A0A5C8ZQ80</accession>
<dbReference type="EC" id="3.5.4.28" evidence="5"/>
<dbReference type="InterPro" id="IPR011059">
    <property type="entry name" value="Metal-dep_hydrolase_composite"/>
</dbReference>
<proteinExistence type="inferred from homology"/>
<dbReference type="RefSeq" id="WP_148065226.1">
    <property type="nucleotide sequence ID" value="NZ_VRYZ01000007.1"/>
</dbReference>
<comment type="caution">
    <text evidence="5">Lacks conserved residue(s) required for the propagation of feature annotation.</text>
</comment>
<evidence type="ECO:0000256" key="3">
    <source>
        <dbReference type="ARBA" id="ARBA00022801"/>
    </source>
</evidence>
<feature type="binding site" evidence="5">
    <location>
        <position position="249"/>
    </location>
    <ligand>
        <name>substrate</name>
    </ligand>
</feature>
<comment type="catalytic activity">
    <reaction evidence="5">
        <text>S-adenosyl-L-homocysteine + H2O + H(+) = S-inosyl-L-homocysteine + NH4(+)</text>
        <dbReference type="Rhea" id="RHEA:20716"/>
        <dbReference type="ChEBI" id="CHEBI:15377"/>
        <dbReference type="ChEBI" id="CHEBI:15378"/>
        <dbReference type="ChEBI" id="CHEBI:28938"/>
        <dbReference type="ChEBI" id="CHEBI:57856"/>
        <dbReference type="ChEBI" id="CHEBI:57985"/>
        <dbReference type="EC" id="3.5.4.28"/>
    </reaction>
</comment>
<feature type="binding site" evidence="5">
    <location>
        <position position="125"/>
    </location>
    <ligand>
        <name>substrate</name>
    </ligand>
</feature>
<keyword evidence="4 5" id="KW-0862">Zinc</keyword>
<evidence type="ECO:0000256" key="4">
    <source>
        <dbReference type="ARBA" id="ARBA00022833"/>
    </source>
</evidence>
<feature type="binding site" evidence="5">
    <location>
        <position position="334"/>
    </location>
    <ligand>
        <name>Zn(2+)</name>
        <dbReference type="ChEBI" id="CHEBI:29105"/>
    </ligand>
</feature>
<dbReference type="Pfam" id="PF01979">
    <property type="entry name" value="Amidohydro_1"/>
    <property type="match status" value="1"/>
</dbReference>
<keyword evidence="6" id="KW-0732">Signal</keyword>
<keyword evidence="2 5" id="KW-0479">Metal-binding</keyword>
<protein>
    <recommendedName>
        <fullName evidence="5">5-methylthioadenosine/S-adenosylhomocysteine deaminase</fullName>
        <shortName evidence="5">MTA/SAH deaminase</shortName>
        <ecNumber evidence="5">3.5.4.28</ecNumber>
        <ecNumber evidence="5">3.5.4.31</ecNumber>
    </recommendedName>
</protein>
<dbReference type="Gene3D" id="2.30.40.10">
    <property type="entry name" value="Urease, subunit C, domain 1"/>
    <property type="match status" value="1"/>
</dbReference>
<comment type="similarity">
    <text evidence="5">Belongs to the metallo-dependent hydrolases superfamily. MTA/SAH deaminase family.</text>
</comment>
<comment type="catalytic activity">
    <reaction evidence="5">
        <text>S-methyl-5'-thioadenosine + H2O + H(+) = S-methyl-5'-thioinosine + NH4(+)</text>
        <dbReference type="Rhea" id="RHEA:25025"/>
        <dbReference type="ChEBI" id="CHEBI:15377"/>
        <dbReference type="ChEBI" id="CHEBI:15378"/>
        <dbReference type="ChEBI" id="CHEBI:17509"/>
        <dbReference type="ChEBI" id="CHEBI:28938"/>
        <dbReference type="ChEBI" id="CHEBI:48595"/>
        <dbReference type="EC" id="3.5.4.31"/>
    </reaction>
</comment>
<dbReference type="SUPFAM" id="SSF51338">
    <property type="entry name" value="Composite domain of metallo-dependent hydrolases"/>
    <property type="match status" value="1"/>
</dbReference>
<comment type="caution">
    <text evidence="8">The sequence shown here is derived from an EMBL/GenBank/DDBJ whole genome shotgun (WGS) entry which is preliminary data.</text>
</comment>
<comment type="similarity">
    <text evidence="1">Belongs to the metallo-dependent hydrolases superfamily. ATZ/TRZ family.</text>
</comment>
<dbReference type="Proteomes" id="UP000321933">
    <property type="component" value="Unassembled WGS sequence"/>
</dbReference>
<evidence type="ECO:0000259" key="7">
    <source>
        <dbReference type="Pfam" id="PF01979"/>
    </source>
</evidence>
<dbReference type="GO" id="GO:0050270">
    <property type="term" value="F:S-adenosylhomocysteine deaminase activity"/>
    <property type="evidence" value="ECO:0007669"/>
    <property type="project" value="UniProtKB-UniRule"/>
</dbReference>
<comment type="function">
    <text evidence="5">Catalyzes the deamination of 5-methylthioadenosine and S-adenosyl-L-homocysteine into 5-methylthioinosine and S-inosyl-L-homocysteine, respectively. Is also able to deaminate adenosine.</text>
</comment>
<dbReference type="SUPFAM" id="SSF51556">
    <property type="entry name" value="Metallo-dependent hydrolases"/>
    <property type="match status" value="1"/>
</dbReference>
<comment type="cofactor">
    <cofactor evidence="5">
        <name>Zn(2+)</name>
        <dbReference type="ChEBI" id="CHEBI:29105"/>
    </cofactor>
    <text evidence="5">Binds 1 zinc ion per subunit.</text>
</comment>
<keyword evidence="9" id="KW-1185">Reference proteome</keyword>
<dbReference type="EMBL" id="VRYZ01000007">
    <property type="protein sequence ID" value="TXS89964.1"/>
    <property type="molecule type" value="Genomic_DNA"/>
</dbReference>
<sequence>MISRLAGPVAGLLACVALAGGLGSGPAHAAPDLIIYGDYILTMDPQQPEIRDGAVVVEGDRIVALGSHQEIDARYVASRTLPGAGRVVMPGLINGHTHTAMTLFRGMVDDLDLMTWLNQYVFPMEGRFVTPAFIRAGTGLACWEMIQGGTTTFVDMYFYPDDIAAVVQDCGLRAVIGAPHIDYPSPGFKGWDDSFAAAEDFVRRWQGKDPRITPAFAPHAPYTVVPEHLRATVEKAAELKAPISMHLAEAPAESEFVAQQYQTTPVQHVAKIGMYDQPLIAAHMVQLNAEDIALTAQAGVGAIHNPTSNMKLGAGISPVPAMLAAGVNVGLGTDGAASNNDLDMWEEIRMAALLHKVNSGDPTELPAGQALAMATRLGAAAIHKAGEIGQLKVGMQADVIQVAVDKTRHQPLYDITSHLVYVLDSTDVVSTVVAGQVLMQDRKVLSMDEAALRRQVAERSAEIRAALAAKEDD</sequence>
<keyword evidence="3 5" id="KW-0378">Hydrolase</keyword>
<gene>
    <name evidence="5" type="primary">mtaD</name>
    <name evidence="8" type="ORF">FVW59_15235</name>
</gene>
<evidence type="ECO:0000313" key="8">
    <source>
        <dbReference type="EMBL" id="TXS89964.1"/>
    </source>
</evidence>
<dbReference type="Gene3D" id="3.20.20.140">
    <property type="entry name" value="Metal-dependent hydrolases"/>
    <property type="match status" value="1"/>
</dbReference>
<dbReference type="AlphaFoldDB" id="A0A5C8ZQ80"/>
<dbReference type="FunFam" id="3.20.20.140:FF:000014">
    <property type="entry name" value="5-methylthioadenosine/S-adenosylhomocysteine deaminase"/>
    <property type="match status" value="1"/>
</dbReference>
<evidence type="ECO:0000256" key="2">
    <source>
        <dbReference type="ARBA" id="ARBA00022723"/>
    </source>
</evidence>
<organism evidence="8 9">
    <name type="scientific">Parahaliea aestuarii</name>
    <dbReference type="NCBI Taxonomy" id="1852021"/>
    <lineage>
        <taxon>Bacteria</taxon>
        <taxon>Pseudomonadati</taxon>
        <taxon>Pseudomonadota</taxon>
        <taxon>Gammaproteobacteria</taxon>
        <taxon>Cellvibrionales</taxon>
        <taxon>Halieaceae</taxon>
        <taxon>Parahaliea</taxon>
    </lineage>
</organism>
<dbReference type="OrthoDB" id="9807210at2"/>
<feature type="binding site" evidence="5">
    <location>
        <position position="96"/>
    </location>
    <ligand>
        <name>Zn(2+)</name>
        <dbReference type="ChEBI" id="CHEBI:29105"/>
    </ligand>
</feature>
<dbReference type="InterPro" id="IPR032466">
    <property type="entry name" value="Metal_Hydrolase"/>
</dbReference>
<dbReference type="InterPro" id="IPR023512">
    <property type="entry name" value="Deaminase_MtaD/DadD"/>
</dbReference>
<dbReference type="GO" id="GO:0090614">
    <property type="term" value="F:5'-methylthioadenosine deaminase activity"/>
    <property type="evidence" value="ECO:0007669"/>
    <property type="project" value="UniProtKB-UniRule"/>
</dbReference>
<reference evidence="8 9" key="1">
    <citation type="submission" date="2019-08" db="EMBL/GenBank/DDBJ databases">
        <title>Parahaliea maris sp. nov., isolated from the surface seawater.</title>
        <authorList>
            <person name="Liu Y."/>
        </authorList>
    </citation>
    <scope>NUCLEOTIDE SEQUENCE [LARGE SCALE GENOMIC DNA]</scope>
    <source>
        <strain evidence="8 9">S2-26</strain>
    </source>
</reference>
<dbReference type="PANTHER" id="PTHR43794">
    <property type="entry name" value="AMINOHYDROLASE SSNA-RELATED"/>
    <property type="match status" value="1"/>
</dbReference>
<dbReference type="PROSITE" id="PS51257">
    <property type="entry name" value="PROKAR_LIPOPROTEIN"/>
    <property type="match status" value="1"/>
</dbReference>
<feature type="binding site" evidence="5">
    <location>
        <position position="334"/>
    </location>
    <ligand>
        <name>substrate</name>
    </ligand>
</feature>
<dbReference type="PANTHER" id="PTHR43794:SF11">
    <property type="entry name" value="AMIDOHYDROLASE-RELATED DOMAIN-CONTAINING PROTEIN"/>
    <property type="match status" value="1"/>
</dbReference>
<evidence type="ECO:0000256" key="1">
    <source>
        <dbReference type="ARBA" id="ARBA00006745"/>
    </source>
</evidence>
<feature type="domain" description="Amidohydrolase-related" evidence="7">
    <location>
        <begin position="87"/>
        <end position="437"/>
    </location>
</feature>
<feature type="binding site" evidence="5">
    <location>
        <position position="246"/>
    </location>
    <ligand>
        <name>Zn(2+)</name>
        <dbReference type="ChEBI" id="CHEBI:29105"/>
    </ligand>
</feature>
<dbReference type="HAMAP" id="MF_01281">
    <property type="entry name" value="MTA_SAH_deamin"/>
    <property type="match status" value="1"/>
</dbReference>
<dbReference type="InterPro" id="IPR006680">
    <property type="entry name" value="Amidohydro-rel"/>
</dbReference>
<feature type="binding site" evidence="5">
    <location>
        <position position="219"/>
    </location>
    <ligand>
        <name>substrate</name>
    </ligand>
</feature>
<dbReference type="GO" id="GO:0046872">
    <property type="term" value="F:metal ion binding"/>
    <property type="evidence" value="ECO:0007669"/>
    <property type="project" value="UniProtKB-KW"/>
</dbReference>
<name>A0A5C8ZQ80_9GAMM</name>
<evidence type="ECO:0000256" key="5">
    <source>
        <dbReference type="HAMAP-Rule" id="MF_01281"/>
    </source>
</evidence>
<feature type="signal peptide" evidence="6">
    <location>
        <begin position="1"/>
        <end position="29"/>
    </location>
</feature>
<dbReference type="EC" id="3.5.4.31" evidence="5"/>
<dbReference type="CDD" id="cd01298">
    <property type="entry name" value="ATZ_TRZ_like"/>
    <property type="match status" value="1"/>
</dbReference>
<feature type="binding site" evidence="5">
    <location>
        <position position="98"/>
    </location>
    <ligand>
        <name>Zn(2+)</name>
        <dbReference type="ChEBI" id="CHEBI:29105"/>
    </ligand>
</feature>
<evidence type="ECO:0000313" key="9">
    <source>
        <dbReference type="Proteomes" id="UP000321933"/>
    </source>
</evidence>
<dbReference type="InterPro" id="IPR050287">
    <property type="entry name" value="MTA/SAH_deaminase"/>
</dbReference>